<evidence type="ECO:0000256" key="1">
    <source>
        <dbReference type="ARBA" id="ARBA00022723"/>
    </source>
</evidence>
<dbReference type="GO" id="GO:0005829">
    <property type="term" value="C:cytosol"/>
    <property type="evidence" value="ECO:0007669"/>
    <property type="project" value="TreeGrafter"/>
</dbReference>
<accession>A0A2N6UJP7</accession>
<gene>
    <name evidence="4" type="ORF">CJ192_04200</name>
</gene>
<dbReference type="GeneID" id="84578379"/>
<comment type="caution">
    <text evidence="4">The sequence shown here is derived from an EMBL/GenBank/DDBJ whole genome shotgun (WGS) entry which is preliminary data.</text>
</comment>
<name>A0A2N6UJP7_9FIRM</name>
<evidence type="ECO:0000313" key="4">
    <source>
        <dbReference type="EMBL" id="PMC81957.1"/>
    </source>
</evidence>
<dbReference type="InterPro" id="IPR050197">
    <property type="entry name" value="Aldolase_class_II_sugar_metab"/>
</dbReference>
<dbReference type="Pfam" id="PF00596">
    <property type="entry name" value="Aldolase_II"/>
    <property type="match status" value="1"/>
</dbReference>
<dbReference type="GO" id="GO:0019323">
    <property type="term" value="P:pentose catabolic process"/>
    <property type="evidence" value="ECO:0007669"/>
    <property type="project" value="TreeGrafter"/>
</dbReference>
<evidence type="ECO:0000313" key="5">
    <source>
        <dbReference type="Proteomes" id="UP000235658"/>
    </source>
</evidence>
<proteinExistence type="predicted"/>
<reference evidence="4 5" key="1">
    <citation type="submission" date="2017-09" db="EMBL/GenBank/DDBJ databases">
        <title>Bacterial strain isolated from the female urinary microbiota.</title>
        <authorList>
            <person name="Thomas-White K."/>
            <person name="Kumar N."/>
            <person name="Forster S."/>
            <person name="Putonti C."/>
            <person name="Lawley T."/>
            <person name="Wolfe A.J."/>
        </authorList>
    </citation>
    <scope>NUCLEOTIDE SEQUENCE [LARGE SCALE GENOMIC DNA]</scope>
    <source>
        <strain evidence="4 5">UMB0204</strain>
    </source>
</reference>
<dbReference type="GO" id="GO:0046872">
    <property type="term" value="F:metal ion binding"/>
    <property type="evidence" value="ECO:0007669"/>
    <property type="project" value="UniProtKB-KW"/>
</dbReference>
<evidence type="ECO:0000259" key="3">
    <source>
        <dbReference type="SMART" id="SM01007"/>
    </source>
</evidence>
<organism evidence="4 5">
    <name type="scientific">Anaerococcus hydrogenalis</name>
    <dbReference type="NCBI Taxonomy" id="33029"/>
    <lineage>
        <taxon>Bacteria</taxon>
        <taxon>Bacillati</taxon>
        <taxon>Bacillota</taxon>
        <taxon>Tissierellia</taxon>
        <taxon>Tissierellales</taxon>
        <taxon>Peptoniphilaceae</taxon>
        <taxon>Anaerococcus</taxon>
    </lineage>
</organism>
<dbReference type="Proteomes" id="UP000235658">
    <property type="component" value="Unassembled WGS sequence"/>
</dbReference>
<dbReference type="AlphaFoldDB" id="A0A2N6UJP7"/>
<dbReference type="PANTHER" id="PTHR22789:SF0">
    <property type="entry name" value="3-OXO-TETRONATE 4-PHOSPHATE DECARBOXYLASE-RELATED"/>
    <property type="match status" value="1"/>
</dbReference>
<dbReference type="EMBL" id="PNHP01000002">
    <property type="protein sequence ID" value="PMC81957.1"/>
    <property type="molecule type" value="Genomic_DNA"/>
</dbReference>
<keyword evidence="1" id="KW-0479">Metal-binding</keyword>
<dbReference type="SMART" id="SM01007">
    <property type="entry name" value="Aldolase_II"/>
    <property type="match status" value="1"/>
</dbReference>
<dbReference type="SUPFAM" id="SSF53639">
    <property type="entry name" value="AraD/HMP-PK domain-like"/>
    <property type="match status" value="1"/>
</dbReference>
<evidence type="ECO:0000256" key="2">
    <source>
        <dbReference type="ARBA" id="ARBA00023239"/>
    </source>
</evidence>
<dbReference type="Gene3D" id="3.40.225.10">
    <property type="entry name" value="Class II aldolase/adducin N-terminal domain"/>
    <property type="match status" value="1"/>
</dbReference>
<sequence length="220" mass="24582">MLEELKNNVIRISKDAQLKGLCQPGSGNFSEKDRETGYVVVTPATVDRMKLTTDDIVVVDLDGNIIEAKNDRRPSSETMMHLQIYKTRDDINGVAHTHSKYATSFAVLGKEIPAIVYELAAMGLKEARIPVAPFATPGTPELAKTVIESCKISNAFLMEKHGAVGIGEDLEKAYLNMQYLEDIAHIYFNVLMINNGKEPDSFKQEDFDIWKYPEKLDLEG</sequence>
<dbReference type="InterPro" id="IPR036409">
    <property type="entry name" value="Aldolase_II/adducin_N_sf"/>
</dbReference>
<protein>
    <submittedName>
        <fullName evidence="4">Class II aldolase</fullName>
    </submittedName>
</protein>
<keyword evidence="2" id="KW-0456">Lyase</keyword>
<dbReference type="GO" id="GO:0016832">
    <property type="term" value="F:aldehyde-lyase activity"/>
    <property type="evidence" value="ECO:0007669"/>
    <property type="project" value="TreeGrafter"/>
</dbReference>
<feature type="domain" description="Class II aldolase/adducin N-terminal" evidence="3">
    <location>
        <begin position="7"/>
        <end position="188"/>
    </location>
</feature>
<dbReference type="InterPro" id="IPR001303">
    <property type="entry name" value="Aldolase_II/adducin_N"/>
</dbReference>
<dbReference type="PANTHER" id="PTHR22789">
    <property type="entry name" value="FUCULOSE PHOSPHATE ALDOLASE"/>
    <property type="match status" value="1"/>
</dbReference>
<dbReference type="RefSeq" id="WP_102197882.1">
    <property type="nucleotide sequence ID" value="NZ_JAHAHW010000010.1"/>
</dbReference>